<feature type="domain" description="Thioredoxin" evidence="2">
    <location>
        <begin position="49"/>
        <end position="180"/>
    </location>
</feature>
<accession>A0ABV5YRK2</accession>
<keyword evidence="1" id="KW-1133">Transmembrane helix</keyword>
<dbReference type="Gene3D" id="3.40.30.10">
    <property type="entry name" value="Glutaredoxin"/>
    <property type="match status" value="1"/>
</dbReference>
<dbReference type="InterPro" id="IPR013766">
    <property type="entry name" value="Thioredoxin_domain"/>
</dbReference>
<evidence type="ECO:0000256" key="1">
    <source>
        <dbReference type="SAM" id="Phobius"/>
    </source>
</evidence>
<keyword evidence="4" id="KW-1185">Reference proteome</keyword>
<reference evidence="3 4" key="1">
    <citation type="submission" date="2024-09" db="EMBL/GenBank/DDBJ databases">
        <authorList>
            <person name="Sun Q."/>
            <person name="Mori K."/>
        </authorList>
    </citation>
    <scope>NUCLEOTIDE SEQUENCE [LARGE SCALE GENOMIC DNA]</scope>
    <source>
        <strain evidence="3 4">TBRC 0563</strain>
    </source>
</reference>
<proteinExistence type="predicted"/>
<sequence>MPFLVAAVVLLAVLCLLNMMITFAVLRRLRSHEERLAARPAGRSSGVDALVGRELPEFDATSTAGAAVSRSDLLGRARVLGVFSATCEPCHEQARAFAELDDPGRVALVTDVRGREDVLRRFVPDLGDTPTIILEPDSGPLAGELGVSTFPTLLRLDEDGRVVQAGNALSQLASPVHVRA</sequence>
<dbReference type="SUPFAM" id="SSF52833">
    <property type="entry name" value="Thioredoxin-like"/>
    <property type="match status" value="1"/>
</dbReference>
<dbReference type="Pfam" id="PF00578">
    <property type="entry name" value="AhpC-TSA"/>
    <property type="match status" value="1"/>
</dbReference>
<dbReference type="InterPro" id="IPR036249">
    <property type="entry name" value="Thioredoxin-like_sf"/>
</dbReference>
<dbReference type="EMBL" id="JBHLZP010000406">
    <property type="protein sequence ID" value="MFB9837665.1"/>
    <property type="molecule type" value="Genomic_DNA"/>
</dbReference>
<dbReference type="Proteomes" id="UP001589627">
    <property type="component" value="Unassembled WGS sequence"/>
</dbReference>
<feature type="transmembrane region" description="Helical" evidence="1">
    <location>
        <begin position="6"/>
        <end position="26"/>
    </location>
</feature>
<dbReference type="PROSITE" id="PS51352">
    <property type="entry name" value="THIOREDOXIN_2"/>
    <property type="match status" value="1"/>
</dbReference>
<evidence type="ECO:0000313" key="4">
    <source>
        <dbReference type="Proteomes" id="UP001589627"/>
    </source>
</evidence>
<keyword evidence="1" id="KW-0472">Membrane</keyword>
<dbReference type="CDD" id="cd02966">
    <property type="entry name" value="TlpA_like_family"/>
    <property type="match status" value="1"/>
</dbReference>
<organism evidence="3 4">
    <name type="scientific">Actinoallomurus acaciae</name>
    <dbReference type="NCBI Taxonomy" id="502577"/>
    <lineage>
        <taxon>Bacteria</taxon>
        <taxon>Bacillati</taxon>
        <taxon>Actinomycetota</taxon>
        <taxon>Actinomycetes</taxon>
        <taxon>Streptosporangiales</taxon>
        <taxon>Thermomonosporaceae</taxon>
        <taxon>Actinoallomurus</taxon>
    </lineage>
</organism>
<evidence type="ECO:0000259" key="2">
    <source>
        <dbReference type="PROSITE" id="PS51352"/>
    </source>
</evidence>
<comment type="caution">
    <text evidence="3">The sequence shown here is derived from an EMBL/GenBank/DDBJ whole genome shotgun (WGS) entry which is preliminary data.</text>
</comment>
<dbReference type="RefSeq" id="WP_378210542.1">
    <property type="nucleotide sequence ID" value="NZ_JBHLZP010000406.1"/>
</dbReference>
<dbReference type="InterPro" id="IPR000866">
    <property type="entry name" value="AhpC/TSA"/>
</dbReference>
<name>A0ABV5YRK2_9ACTN</name>
<evidence type="ECO:0000313" key="3">
    <source>
        <dbReference type="EMBL" id="MFB9837665.1"/>
    </source>
</evidence>
<protein>
    <submittedName>
        <fullName evidence="3">TlpA family protein disulfide reductase</fullName>
    </submittedName>
</protein>
<gene>
    <name evidence="3" type="ORF">ACFFNX_36440</name>
</gene>
<keyword evidence="1" id="KW-0812">Transmembrane</keyword>